<feature type="transmembrane region" description="Helical" evidence="9">
    <location>
        <begin position="514"/>
        <end position="534"/>
    </location>
</feature>
<feature type="transmembrane region" description="Helical" evidence="9">
    <location>
        <begin position="445"/>
        <end position="465"/>
    </location>
</feature>
<evidence type="ECO:0000256" key="5">
    <source>
        <dbReference type="ARBA" id="ARBA00022692"/>
    </source>
</evidence>
<dbReference type="NCBIfam" id="TIGR00842">
    <property type="entry name" value="bcct"/>
    <property type="match status" value="1"/>
</dbReference>
<sequence>MTAEVKDKTPPPPEDPDRSGPWYSSVRPGVFWPSMVVIAAFVIAAIAGGSAFGDAIGVVSGGIVTAFGWYYIVLVTAFVGFAVWVGVSHYGDIVLGDEDEPAEFKMGPWLAMLFAAGMGIGLMFWGVAEPLHHFAGIPNRATGIAEMDAAGAEESLVTTFLHWGLHPWAIYVVVGLAIAYAVHVRKRPISIRWSLEAILGKRTDSWIGNVIDVIAVVGTVFGVATSLGLGVSQVASGLSFLEIIGEPTNLIMVFLIGIITLIALVSVVTGVKKGIKYLSNGNMILAIGLMIFVLIAGPTMFLLREYVEATGLYFQEFLNNAFRTTAFAGEDGTTWQGWWTAFYWGWWVSWAPFVGVFIARISRGRTVREFVVGVLVLPTAFSFLWFTVFGGTALHRQLFGEGGLVTEGGPDDTVGPEGLTVDGTGSLFTMLDGLVGEPGSGVGKVLVGLAVLLVVIFFVTSSDSGSLVVDMLASGGDPEPPKWSRVLWAILEGAVASALLLAGGSAVLSALQSVAISIALPFSIIMIFMCVALIKQFRSQRARMLRAQRRIARDELTDHVSTSFIEDGLLDPPPAVKRKLFNRKKKQQQEAASQSDSLQV</sequence>
<dbReference type="GO" id="GO:0022857">
    <property type="term" value="F:transmembrane transporter activity"/>
    <property type="evidence" value="ECO:0007669"/>
    <property type="project" value="InterPro"/>
</dbReference>
<proteinExistence type="inferred from homology"/>
<feature type="transmembrane region" description="Helical" evidence="9">
    <location>
        <begin position="206"/>
        <end position="230"/>
    </location>
</feature>
<keyword evidence="6 9" id="KW-1133">Transmembrane helix</keyword>
<evidence type="ECO:0000313" key="10">
    <source>
        <dbReference type="EMBL" id="QOR70256.1"/>
    </source>
</evidence>
<feature type="region of interest" description="Disordered" evidence="8">
    <location>
        <begin position="581"/>
        <end position="600"/>
    </location>
</feature>
<keyword evidence="4" id="KW-1003">Cell membrane</keyword>
<gene>
    <name evidence="10" type="ORF">IM660_16865</name>
</gene>
<dbReference type="PANTHER" id="PTHR30047:SF7">
    <property type="entry name" value="HIGH-AFFINITY CHOLINE TRANSPORT PROTEIN"/>
    <property type="match status" value="1"/>
</dbReference>
<evidence type="ECO:0000256" key="1">
    <source>
        <dbReference type="ARBA" id="ARBA00004651"/>
    </source>
</evidence>
<feature type="transmembrane region" description="Helical" evidence="9">
    <location>
        <begin position="250"/>
        <end position="271"/>
    </location>
</feature>
<evidence type="ECO:0000256" key="7">
    <source>
        <dbReference type="ARBA" id="ARBA00023136"/>
    </source>
</evidence>
<evidence type="ECO:0000256" key="2">
    <source>
        <dbReference type="ARBA" id="ARBA00005658"/>
    </source>
</evidence>
<dbReference type="KEGG" id="halt:IM660_16865"/>
<dbReference type="EMBL" id="CP063169">
    <property type="protein sequence ID" value="QOR70256.1"/>
    <property type="molecule type" value="Genomic_DNA"/>
</dbReference>
<keyword evidence="5 9" id="KW-0812">Transmembrane</keyword>
<comment type="similarity">
    <text evidence="2">Belongs to the BCCT transporter (TC 2.A.15) family.</text>
</comment>
<feature type="transmembrane region" description="Helical" evidence="9">
    <location>
        <begin position="108"/>
        <end position="128"/>
    </location>
</feature>
<dbReference type="AlphaFoldDB" id="A0A7M1SRS4"/>
<feature type="transmembrane region" description="Helical" evidence="9">
    <location>
        <begin position="30"/>
        <end position="48"/>
    </location>
</feature>
<dbReference type="Proteomes" id="UP000593758">
    <property type="component" value="Chromosome"/>
</dbReference>
<comment type="subcellular location">
    <subcellularLocation>
        <location evidence="1">Cell membrane</location>
        <topology evidence="1">Multi-pass membrane protein</topology>
    </subcellularLocation>
</comment>
<feature type="transmembrane region" description="Helical" evidence="9">
    <location>
        <begin position="168"/>
        <end position="185"/>
    </location>
</feature>
<feature type="transmembrane region" description="Helical" evidence="9">
    <location>
        <begin position="283"/>
        <end position="303"/>
    </location>
</feature>
<dbReference type="GO" id="GO:0005886">
    <property type="term" value="C:plasma membrane"/>
    <property type="evidence" value="ECO:0007669"/>
    <property type="project" value="UniProtKB-SubCell"/>
</dbReference>
<feature type="transmembrane region" description="Helical" evidence="9">
    <location>
        <begin position="486"/>
        <end position="508"/>
    </location>
</feature>
<feature type="transmembrane region" description="Helical" evidence="9">
    <location>
        <begin position="371"/>
        <end position="394"/>
    </location>
</feature>
<keyword evidence="7 9" id="KW-0472">Membrane</keyword>
<evidence type="ECO:0000256" key="8">
    <source>
        <dbReference type="SAM" id="MobiDB-lite"/>
    </source>
</evidence>
<feature type="region of interest" description="Disordered" evidence="8">
    <location>
        <begin position="1"/>
        <end position="21"/>
    </location>
</feature>
<dbReference type="InterPro" id="IPR000060">
    <property type="entry name" value="BCCT_transptr"/>
</dbReference>
<keyword evidence="11" id="KW-1185">Reference proteome</keyword>
<feature type="transmembrane region" description="Helical" evidence="9">
    <location>
        <begin position="341"/>
        <end position="359"/>
    </location>
</feature>
<name>A0A7M1SRS4_9MICO</name>
<dbReference type="RefSeq" id="WP_193496941.1">
    <property type="nucleotide sequence ID" value="NZ_CP063169.1"/>
</dbReference>
<evidence type="ECO:0000256" key="4">
    <source>
        <dbReference type="ARBA" id="ARBA00022475"/>
    </source>
</evidence>
<evidence type="ECO:0000313" key="11">
    <source>
        <dbReference type="Proteomes" id="UP000593758"/>
    </source>
</evidence>
<feature type="compositionally biased region" description="Polar residues" evidence="8">
    <location>
        <begin position="590"/>
        <end position="600"/>
    </location>
</feature>
<evidence type="ECO:0000256" key="9">
    <source>
        <dbReference type="SAM" id="Phobius"/>
    </source>
</evidence>
<dbReference type="PANTHER" id="PTHR30047">
    <property type="entry name" value="HIGH-AFFINITY CHOLINE TRANSPORT PROTEIN-RELATED"/>
    <property type="match status" value="1"/>
</dbReference>
<organism evidence="10 11">
    <name type="scientific">Ruania alkalisoli</name>
    <dbReference type="NCBI Taxonomy" id="2779775"/>
    <lineage>
        <taxon>Bacteria</taxon>
        <taxon>Bacillati</taxon>
        <taxon>Actinomycetota</taxon>
        <taxon>Actinomycetes</taxon>
        <taxon>Micrococcales</taxon>
        <taxon>Ruaniaceae</taxon>
        <taxon>Ruania</taxon>
    </lineage>
</organism>
<reference evidence="10 11" key="1">
    <citation type="submission" date="2020-10" db="EMBL/GenBank/DDBJ databases">
        <title>Haloactinobacterium sp. RN3S43, a bacterium isolated from saline soil.</title>
        <authorList>
            <person name="Sun J.-Q."/>
        </authorList>
    </citation>
    <scope>NUCLEOTIDE SEQUENCE [LARGE SCALE GENOMIC DNA]</scope>
    <source>
        <strain evidence="10 11">RN3S43</strain>
    </source>
</reference>
<evidence type="ECO:0000256" key="6">
    <source>
        <dbReference type="ARBA" id="ARBA00022989"/>
    </source>
</evidence>
<accession>A0A7M1SRS4</accession>
<evidence type="ECO:0000256" key="3">
    <source>
        <dbReference type="ARBA" id="ARBA00022448"/>
    </source>
</evidence>
<keyword evidence="3" id="KW-0813">Transport</keyword>
<protein>
    <submittedName>
        <fullName evidence="10">BCCT family transporter</fullName>
    </submittedName>
</protein>
<dbReference type="Pfam" id="PF02028">
    <property type="entry name" value="BCCT"/>
    <property type="match status" value="1"/>
</dbReference>
<feature type="transmembrane region" description="Helical" evidence="9">
    <location>
        <begin position="68"/>
        <end position="87"/>
    </location>
</feature>